<evidence type="ECO:0000256" key="1">
    <source>
        <dbReference type="SAM" id="Phobius"/>
    </source>
</evidence>
<keyword evidence="1" id="KW-1133">Transmembrane helix</keyword>
<dbReference type="KEGG" id="lsd:EMK97_07435"/>
<feature type="transmembrane region" description="Helical" evidence="1">
    <location>
        <begin position="12"/>
        <end position="29"/>
    </location>
</feature>
<dbReference type="EMBL" id="CP034759">
    <property type="protein sequence ID" value="QBG35558.1"/>
    <property type="molecule type" value="Genomic_DNA"/>
</dbReference>
<dbReference type="Proteomes" id="UP000290244">
    <property type="component" value="Chromosome"/>
</dbReference>
<sequence>MFDALKKPSSVIFIIIVCIYLPFIESGHGRPLWGLNWHSPLLMGQTRETLRFVKLILVTFAVILLFKNIKEIKHTVTSTILRRVFVVLSFSIAVVQIPLLLIGILFDSTPSSAWDYLYKEKQFDEYAIHIHTIDPGAIGRAYHYFYVKCPLPFNRYELRLINSQGIDWMRDYSVDVKASSLIIEESSKASNVYRFYIGHLHCSSRG</sequence>
<evidence type="ECO:0000313" key="2">
    <source>
        <dbReference type="EMBL" id="QBG35558.1"/>
    </source>
</evidence>
<keyword evidence="1" id="KW-0812">Transmembrane</keyword>
<reference evidence="2 3" key="1">
    <citation type="submission" date="2018-12" db="EMBL/GenBank/DDBJ databases">
        <title>Complete genome of Litorilituus sediminis.</title>
        <authorList>
            <person name="Liu A."/>
            <person name="Rong J."/>
        </authorList>
    </citation>
    <scope>NUCLEOTIDE SEQUENCE [LARGE SCALE GENOMIC DNA]</scope>
    <source>
        <strain evidence="2 3">JCM 17549</strain>
    </source>
</reference>
<keyword evidence="3" id="KW-1185">Reference proteome</keyword>
<keyword evidence="1" id="KW-0472">Membrane</keyword>
<evidence type="ECO:0000313" key="3">
    <source>
        <dbReference type="Proteomes" id="UP000290244"/>
    </source>
</evidence>
<name>A0A4P6P3X4_9GAMM</name>
<dbReference type="AlphaFoldDB" id="A0A4P6P3X4"/>
<accession>A0A4P6P3X4</accession>
<organism evidence="2 3">
    <name type="scientific">Litorilituus sediminis</name>
    <dbReference type="NCBI Taxonomy" id="718192"/>
    <lineage>
        <taxon>Bacteria</taxon>
        <taxon>Pseudomonadati</taxon>
        <taxon>Pseudomonadota</taxon>
        <taxon>Gammaproteobacteria</taxon>
        <taxon>Alteromonadales</taxon>
        <taxon>Colwelliaceae</taxon>
        <taxon>Litorilituus</taxon>
    </lineage>
</organism>
<feature type="transmembrane region" description="Helical" evidence="1">
    <location>
        <begin position="49"/>
        <end position="66"/>
    </location>
</feature>
<proteinExistence type="predicted"/>
<dbReference type="OrthoDB" id="6272556at2"/>
<gene>
    <name evidence="2" type="ORF">EMK97_07435</name>
</gene>
<protein>
    <submittedName>
        <fullName evidence="2">Uncharacterized protein</fullName>
    </submittedName>
</protein>
<dbReference type="RefSeq" id="WP_130600852.1">
    <property type="nucleotide sequence ID" value="NZ_CP034759.1"/>
</dbReference>
<feature type="transmembrane region" description="Helical" evidence="1">
    <location>
        <begin position="86"/>
        <end position="106"/>
    </location>
</feature>